<comment type="subcellular location">
    <subcellularLocation>
        <location evidence="1">Cell membrane</location>
        <topology evidence="1">Multi-pass membrane protein</topology>
    </subcellularLocation>
</comment>
<evidence type="ECO:0000256" key="7">
    <source>
        <dbReference type="SAM" id="Phobius"/>
    </source>
</evidence>
<dbReference type="InterPro" id="IPR020846">
    <property type="entry name" value="MFS_dom"/>
</dbReference>
<evidence type="ECO:0000256" key="5">
    <source>
        <dbReference type="ARBA" id="ARBA00022989"/>
    </source>
</evidence>
<feature type="transmembrane region" description="Helical" evidence="7">
    <location>
        <begin position="212"/>
        <end position="233"/>
    </location>
</feature>
<feature type="transmembrane region" description="Helical" evidence="7">
    <location>
        <begin position="95"/>
        <end position="114"/>
    </location>
</feature>
<feature type="transmembrane region" description="Helical" evidence="7">
    <location>
        <begin position="447"/>
        <end position="466"/>
    </location>
</feature>
<dbReference type="GO" id="GO:0022857">
    <property type="term" value="F:transmembrane transporter activity"/>
    <property type="evidence" value="ECO:0007669"/>
    <property type="project" value="InterPro"/>
</dbReference>
<evidence type="ECO:0000256" key="1">
    <source>
        <dbReference type="ARBA" id="ARBA00004651"/>
    </source>
</evidence>
<dbReference type="SUPFAM" id="SSF103473">
    <property type="entry name" value="MFS general substrate transporter"/>
    <property type="match status" value="1"/>
</dbReference>
<evidence type="ECO:0000256" key="2">
    <source>
        <dbReference type="ARBA" id="ARBA00022448"/>
    </source>
</evidence>
<evidence type="ECO:0000256" key="3">
    <source>
        <dbReference type="ARBA" id="ARBA00022475"/>
    </source>
</evidence>
<feature type="domain" description="Major facilitator superfamily (MFS) profile" evidence="8">
    <location>
        <begin position="29"/>
        <end position="471"/>
    </location>
</feature>
<dbReference type="PANTHER" id="PTHR42718">
    <property type="entry name" value="MAJOR FACILITATOR SUPERFAMILY MULTIDRUG TRANSPORTER MFSC"/>
    <property type="match status" value="1"/>
</dbReference>
<dbReference type="InterPro" id="IPR036259">
    <property type="entry name" value="MFS_trans_sf"/>
</dbReference>
<feature type="transmembrane region" description="Helical" evidence="7">
    <location>
        <begin position="283"/>
        <end position="303"/>
    </location>
</feature>
<evidence type="ECO:0000313" key="9">
    <source>
        <dbReference type="EMBL" id="CUV40616.1"/>
    </source>
</evidence>
<dbReference type="InterPro" id="IPR011701">
    <property type="entry name" value="MFS"/>
</dbReference>
<dbReference type="AlphaFoldDB" id="A0A0S4W198"/>
<dbReference type="PANTHER" id="PTHR42718:SF46">
    <property type="entry name" value="BLR6921 PROTEIN"/>
    <property type="match status" value="1"/>
</dbReference>
<proteinExistence type="predicted"/>
<dbReference type="PROSITE" id="PS50850">
    <property type="entry name" value="MFS"/>
    <property type="match status" value="1"/>
</dbReference>
<dbReference type="NCBIfam" id="TIGR00711">
    <property type="entry name" value="efflux_EmrB"/>
    <property type="match status" value="1"/>
</dbReference>
<evidence type="ECO:0000256" key="4">
    <source>
        <dbReference type="ARBA" id="ARBA00022692"/>
    </source>
</evidence>
<dbReference type="GO" id="GO:0005886">
    <property type="term" value="C:plasma membrane"/>
    <property type="evidence" value="ECO:0007669"/>
    <property type="project" value="UniProtKB-SubCell"/>
</dbReference>
<feature type="transmembrane region" description="Helical" evidence="7">
    <location>
        <begin position="28"/>
        <end position="51"/>
    </location>
</feature>
<accession>A0A0S4W198</accession>
<feature type="transmembrane region" description="Helical" evidence="7">
    <location>
        <begin position="71"/>
        <end position="88"/>
    </location>
</feature>
<feature type="transmembrane region" description="Helical" evidence="7">
    <location>
        <begin position="315"/>
        <end position="335"/>
    </location>
</feature>
<feature type="transmembrane region" description="Helical" evidence="7">
    <location>
        <begin position="120"/>
        <end position="141"/>
    </location>
</feature>
<dbReference type="EMBL" id="LN899826">
    <property type="protein sequence ID" value="CUV40616.1"/>
    <property type="molecule type" value="Genomic_DNA"/>
</dbReference>
<feature type="transmembrane region" description="Helical" evidence="7">
    <location>
        <begin position="347"/>
        <end position="366"/>
    </location>
</feature>
<evidence type="ECO:0000259" key="8">
    <source>
        <dbReference type="PROSITE" id="PS50850"/>
    </source>
</evidence>
<feature type="transmembrane region" description="Helical" evidence="7">
    <location>
        <begin position="245"/>
        <end position="262"/>
    </location>
</feature>
<feature type="transmembrane region" description="Helical" evidence="7">
    <location>
        <begin position="153"/>
        <end position="177"/>
    </location>
</feature>
<evidence type="ECO:0000256" key="6">
    <source>
        <dbReference type="ARBA" id="ARBA00023136"/>
    </source>
</evidence>
<dbReference type="Pfam" id="PF07690">
    <property type="entry name" value="MFS_1"/>
    <property type="match status" value="1"/>
</dbReference>
<keyword evidence="2" id="KW-0813">Transport</keyword>
<keyword evidence="5 7" id="KW-1133">Transmembrane helix</keyword>
<name>A0A0S4W198_RALSL</name>
<gene>
    <name evidence="9" type="ORF">TF3108_v1_520055</name>
</gene>
<feature type="transmembrane region" description="Helical" evidence="7">
    <location>
        <begin position="372"/>
        <end position="393"/>
    </location>
</feature>
<dbReference type="Gene3D" id="1.20.1720.10">
    <property type="entry name" value="Multidrug resistance protein D"/>
    <property type="match status" value="1"/>
</dbReference>
<feature type="transmembrane region" description="Helical" evidence="7">
    <location>
        <begin position="183"/>
        <end position="200"/>
    </location>
</feature>
<reference evidence="9" key="1">
    <citation type="submission" date="2015-10" db="EMBL/GenBank/DDBJ databases">
        <authorList>
            <person name="Gilbert D.G."/>
        </authorList>
    </citation>
    <scope>NUCLEOTIDE SEQUENCE</scope>
    <source>
        <strain evidence="9">Phyl III-seqv23</strain>
    </source>
</reference>
<keyword evidence="4 7" id="KW-0812">Transmembrane</keyword>
<dbReference type="PRINTS" id="PR01036">
    <property type="entry name" value="TCRTETB"/>
</dbReference>
<dbReference type="CDD" id="cd17321">
    <property type="entry name" value="MFS_MMR_MDR_like"/>
    <property type="match status" value="1"/>
</dbReference>
<dbReference type="Gene3D" id="1.20.1250.20">
    <property type="entry name" value="MFS general substrate transporter like domains"/>
    <property type="match status" value="1"/>
</dbReference>
<dbReference type="InterPro" id="IPR004638">
    <property type="entry name" value="EmrB-like"/>
</dbReference>
<protein>
    <submittedName>
        <fullName evidence="9">Putative transmembrane efflux transmembrane protein</fullName>
    </submittedName>
</protein>
<sequence length="483" mass="50850">METTRRYRLSWKTNWIMKASEFDRTQKWVLILTSIATLMAMLDAMVVATATSAIRADLGASLSALQWTMNAYNLSLAALLMTGAALGDRFGRRRVFVTGLCVFVAASIACALARSAEWLIAARVVQGAGGALVTPLSMALLSAAFPPERRGKALGLFGGITGLALILGPVLGGVIAGNLPWQWIFWLNVPIGLPLIVLAVRRIPDSKGPAAALDIPGALLVMGASIGLVWGLMRGSSKGWSDSEAPLALVVGAAFMICFVLWERRAKHPMIPMRLFASRAFSSGIAACFLFYAGMYGVVFFLPQFFQSAQGHDPFAAGLRLLPWTVTLFFIAPLAGNMVDRIGERSVMVTGLLLQAIGFAWIAWAASPGTSYLNLVAPLVISGAGISMAGPAAQKAVLGAVTVQDIGKASGVFNMFRILGGATGIAIAVVAFSVWGNLGSEKDFSEGFAHVMGVCAVLSMAAVLSATRQPTHRAATAAQSANL</sequence>
<feature type="transmembrane region" description="Helical" evidence="7">
    <location>
        <begin position="414"/>
        <end position="435"/>
    </location>
</feature>
<keyword evidence="6 7" id="KW-0472">Membrane</keyword>
<organism evidence="9">
    <name type="scientific">Ralstonia solanacearum</name>
    <name type="common">Pseudomonas solanacearum</name>
    <dbReference type="NCBI Taxonomy" id="305"/>
    <lineage>
        <taxon>Bacteria</taxon>
        <taxon>Pseudomonadati</taxon>
        <taxon>Pseudomonadota</taxon>
        <taxon>Betaproteobacteria</taxon>
        <taxon>Burkholderiales</taxon>
        <taxon>Burkholderiaceae</taxon>
        <taxon>Ralstonia</taxon>
        <taxon>Ralstonia solanacearum species complex</taxon>
    </lineage>
</organism>
<keyword evidence="3" id="KW-1003">Cell membrane</keyword>